<dbReference type="InterPro" id="IPR036388">
    <property type="entry name" value="WH-like_DNA-bd_sf"/>
</dbReference>
<dbReference type="PANTHER" id="PTHR16305">
    <property type="entry name" value="TESTICULAR SOLUBLE ADENYLYL CYCLASE"/>
    <property type="match status" value="1"/>
</dbReference>
<dbReference type="Pfam" id="PF13191">
    <property type="entry name" value="AAA_16"/>
    <property type="match status" value="1"/>
</dbReference>
<proteinExistence type="predicted"/>
<dbReference type="GO" id="GO:0006355">
    <property type="term" value="P:regulation of DNA-templated transcription"/>
    <property type="evidence" value="ECO:0007669"/>
    <property type="project" value="InterPro"/>
</dbReference>
<keyword evidence="1" id="KW-0547">Nucleotide-binding</keyword>
<dbReference type="Pfam" id="PF00196">
    <property type="entry name" value="GerE"/>
    <property type="match status" value="1"/>
</dbReference>
<dbReference type="SUPFAM" id="SSF46894">
    <property type="entry name" value="C-terminal effector domain of the bipartite response regulators"/>
    <property type="match status" value="1"/>
</dbReference>
<evidence type="ECO:0000313" key="5">
    <source>
        <dbReference type="Proteomes" id="UP000577386"/>
    </source>
</evidence>
<accession>A0A7W3NU01</accession>
<dbReference type="SMART" id="SM00421">
    <property type="entry name" value="HTH_LUXR"/>
    <property type="match status" value="1"/>
</dbReference>
<dbReference type="Proteomes" id="UP000577386">
    <property type="component" value="Unassembled WGS sequence"/>
</dbReference>
<dbReference type="GO" id="GO:0003677">
    <property type="term" value="F:DNA binding"/>
    <property type="evidence" value="ECO:0007669"/>
    <property type="project" value="UniProtKB-KW"/>
</dbReference>
<evidence type="ECO:0000259" key="3">
    <source>
        <dbReference type="PROSITE" id="PS50043"/>
    </source>
</evidence>
<dbReference type="PRINTS" id="PR00038">
    <property type="entry name" value="HTHLUXR"/>
</dbReference>
<evidence type="ECO:0000256" key="1">
    <source>
        <dbReference type="ARBA" id="ARBA00022741"/>
    </source>
</evidence>
<dbReference type="CDD" id="cd06170">
    <property type="entry name" value="LuxR_C_like"/>
    <property type="match status" value="1"/>
</dbReference>
<comment type="caution">
    <text evidence="4">The sequence shown here is derived from an EMBL/GenBank/DDBJ whole genome shotgun (WGS) entry which is preliminary data.</text>
</comment>
<dbReference type="GO" id="GO:0004016">
    <property type="term" value="F:adenylate cyclase activity"/>
    <property type="evidence" value="ECO:0007669"/>
    <property type="project" value="TreeGrafter"/>
</dbReference>
<keyword evidence="4" id="KW-0238">DNA-binding</keyword>
<evidence type="ECO:0000313" key="4">
    <source>
        <dbReference type="EMBL" id="MBA9056673.1"/>
    </source>
</evidence>
<keyword evidence="5" id="KW-1185">Reference proteome</keyword>
<reference evidence="4 5" key="1">
    <citation type="submission" date="2020-08" db="EMBL/GenBank/DDBJ databases">
        <title>Sequencing the genomes of 1000 actinobacteria strains.</title>
        <authorList>
            <person name="Klenk H.-P."/>
        </authorList>
    </citation>
    <scope>NUCLEOTIDE SEQUENCE [LARGE SCALE GENOMIC DNA]</scope>
    <source>
        <strain evidence="4 5">DSM 41827</strain>
    </source>
</reference>
<dbReference type="InterPro" id="IPR041664">
    <property type="entry name" value="AAA_16"/>
</dbReference>
<dbReference type="Gene3D" id="1.10.10.10">
    <property type="entry name" value="Winged helix-like DNA-binding domain superfamily/Winged helix DNA-binding domain"/>
    <property type="match status" value="1"/>
</dbReference>
<keyword evidence="2" id="KW-0067">ATP-binding</keyword>
<name>A0A7W3NU01_STRMR</name>
<organism evidence="4 5">
    <name type="scientific">Streptomyces murinus</name>
    <dbReference type="NCBI Taxonomy" id="33900"/>
    <lineage>
        <taxon>Bacteria</taxon>
        <taxon>Bacillati</taxon>
        <taxon>Actinomycetota</taxon>
        <taxon>Actinomycetes</taxon>
        <taxon>Kitasatosporales</taxon>
        <taxon>Streptomycetaceae</taxon>
        <taxon>Streptomyces</taxon>
    </lineage>
</organism>
<dbReference type="SUPFAM" id="SSF52540">
    <property type="entry name" value="P-loop containing nucleoside triphosphate hydrolases"/>
    <property type="match status" value="1"/>
</dbReference>
<protein>
    <submittedName>
        <fullName evidence="4">DNA-binding CsgD family transcriptional regulator</fullName>
    </submittedName>
</protein>
<dbReference type="PANTHER" id="PTHR16305:SF35">
    <property type="entry name" value="TRANSCRIPTIONAL ACTIVATOR DOMAIN"/>
    <property type="match status" value="1"/>
</dbReference>
<gene>
    <name evidence="4" type="ORF">HDA42_005851</name>
</gene>
<dbReference type="GO" id="GO:0005524">
    <property type="term" value="F:ATP binding"/>
    <property type="evidence" value="ECO:0007669"/>
    <property type="project" value="UniProtKB-KW"/>
</dbReference>
<feature type="domain" description="HTH luxR-type" evidence="3">
    <location>
        <begin position="863"/>
        <end position="926"/>
    </location>
</feature>
<dbReference type="GO" id="GO:0005737">
    <property type="term" value="C:cytoplasm"/>
    <property type="evidence" value="ECO:0007669"/>
    <property type="project" value="TreeGrafter"/>
</dbReference>
<dbReference type="PROSITE" id="PS50043">
    <property type="entry name" value="HTH_LUXR_2"/>
    <property type="match status" value="1"/>
</dbReference>
<dbReference type="AlphaFoldDB" id="A0A7W3NU01"/>
<dbReference type="InterPro" id="IPR027417">
    <property type="entry name" value="P-loop_NTPase"/>
</dbReference>
<dbReference type="InterPro" id="IPR000792">
    <property type="entry name" value="Tscrpt_reg_LuxR_C"/>
</dbReference>
<dbReference type="RefSeq" id="WP_182776985.1">
    <property type="nucleotide sequence ID" value="NZ_CP046623.1"/>
</dbReference>
<dbReference type="EMBL" id="JACJIJ010000002">
    <property type="protein sequence ID" value="MBA9056673.1"/>
    <property type="molecule type" value="Genomic_DNA"/>
</dbReference>
<evidence type="ECO:0000256" key="2">
    <source>
        <dbReference type="ARBA" id="ARBA00022840"/>
    </source>
</evidence>
<sequence length="926" mass="98971">MLLYDRGTERAALDDLLARAREGLSGVVVLRGGAGIGKTALLEYAAAHAAGFRVSQVAGVEVEQELGFAALHRLLLPFLGRRDQLPAPQRDALETAFGMSAAPPPDRFLVGLAALTLLSAVAAEQPLLIVCDDAQWVDRESLDVLAFVSRRLHADAIVMLFGVRETDVPRAPFGGLPELELAGLPDPDALALLTAEVDGGIDRVVARRILTETAGNPLAIQELARSVAAGELTEGEPLPLDRRVEARFLAQVRGLPPLVRTVLLTAAADPTGDAGLVRRAVQRLRPATDDEVAQAFEDARRMDLLAERGGDGARRADLPSERAPDGTAHFRHPLIRSAVYGGAPRLERRRVHAALAAELDRPAQAERRAWHRAAASHGPDEAVAAELEACAARAREHGGYLAQAAFLQRAAELSPEGVTRDLRLLGACAAALTAGAPYRAEQLLEMLSPDHGLPQLDAHARRLHGLISVLLGRDDAVESLLGAARILLETNPRDAHDTLLEAIDAVCVAGHTRPGAGASDIARSALDAPALPGEPGVADLLLAGHAMLIAVNHRAAAPILCDALTAMQADRAEFTDAARWILLGMIGAIELWDLDTLGACALRYAAAARGRGALRMLQVAAHALATWELFRGNLSAAEEHFAEFKDVSEATGADPRRSHPSDVMLHAWRGDEERTRAAVAAQVGTDPGRAGGIQVQLARYALALLELGHCHYRAAQAAAQTVFEQDPPHFGGLALADLVEAAVRNDDHETAERALARLAERAVASGTPWALGLLARTRALLAADPEPLFEESLAHLAPSGLAPEVARTRLLYGEWLRRRRRRREARHQLRAAHEQFARMGAAAFAERARLELTATGGRTPVRAPESDPGLTPQEARVARLAAEGATNQEIAAALFLSASTVEYHLAKVFRKLGIGSRRRLREVLPP</sequence>
<dbReference type="GeneID" id="93977136"/>
<dbReference type="InterPro" id="IPR016032">
    <property type="entry name" value="Sig_transdc_resp-reg_C-effctor"/>
</dbReference>